<keyword evidence="1" id="KW-1133">Transmembrane helix</keyword>
<name>A0A133Q9D9_9BACT</name>
<organism evidence="2 3">
    <name type="scientific">Prevotella corporis</name>
    <dbReference type="NCBI Taxonomy" id="28128"/>
    <lineage>
        <taxon>Bacteria</taxon>
        <taxon>Pseudomonadati</taxon>
        <taxon>Bacteroidota</taxon>
        <taxon>Bacteroidia</taxon>
        <taxon>Bacteroidales</taxon>
        <taxon>Prevotellaceae</taxon>
        <taxon>Prevotella</taxon>
    </lineage>
</organism>
<comment type="caution">
    <text evidence="2">The sequence shown here is derived from an EMBL/GenBank/DDBJ whole genome shotgun (WGS) entry which is preliminary data.</text>
</comment>
<sequence>MSFYSLSSVAYPVLFPFSTASNKITNVNTLAINFEHLFYVLPCKYKVLSSNEQIFINNNFISLSLIFVRHKQPFGYISATLGLILANLAIVTASHDYDIAKMS</sequence>
<dbReference type="EMBL" id="LRQG01000092">
    <property type="protein sequence ID" value="KXA39508.1"/>
    <property type="molecule type" value="Genomic_DNA"/>
</dbReference>
<dbReference type="Proteomes" id="UP000070533">
    <property type="component" value="Unassembled WGS sequence"/>
</dbReference>
<evidence type="ECO:0000313" key="3">
    <source>
        <dbReference type="Proteomes" id="UP000070533"/>
    </source>
</evidence>
<accession>A0A133Q9D9</accession>
<dbReference type="AlphaFoldDB" id="A0A133Q9D9"/>
<keyword evidence="1" id="KW-0472">Membrane</keyword>
<feature type="transmembrane region" description="Helical" evidence="1">
    <location>
        <begin position="74"/>
        <end position="93"/>
    </location>
</feature>
<keyword evidence="1" id="KW-0812">Transmembrane</keyword>
<evidence type="ECO:0000256" key="1">
    <source>
        <dbReference type="SAM" id="Phobius"/>
    </source>
</evidence>
<gene>
    <name evidence="2" type="ORF">HMPREF3226_01344</name>
</gene>
<protein>
    <submittedName>
        <fullName evidence="2">Uncharacterized protein</fullName>
    </submittedName>
</protein>
<reference evidence="3" key="1">
    <citation type="submission" date="2016-01" db="EMBL/GenBank/DDBJ databases">
        <authorList>
            <person name="Mitreva M."/>
            <person name="Pepin K.H."/>
            <person name="Mihindukulasuriya K.A."/>
            <person name="Fulton R."/>
            <person name="Fronick C."/>
            <person name="O'Laughlin M."/>
            <person name="Miner T."/>
            <person name="Herter B."/>
            <person name="Rosa B.A."/>
            <person name="Cordes M."/>
            <person name="Tomlinson C."/>
            <person name="Wollam A."/>
            <person name="Palsikar V.B."/>
            <person name="Mardis E.R."/>
            <person name="Wilson R.K."/>
        </authorList>
    </citation>
    <scope>NUCLEOTIDE SEQUENCE [LARGE SCALE GENOMIC DNA]</scope>
    <source>
        <strain evidence="3">MJR7716</strain>
    </source>
</reference>
<proteinExistence type="predicted"/>
<dbReference type="STRING" id="28128.HMPREF3226_01344"/>
<dbReference type="PATRIC" id="fig|28128.5.peg.1368"/>
<keyword evidence="3" id="KW-1185">Reference proteome</keyword>
<evidence type="ECO:0000313" key="2">
    <source>
        <dbReference type="EMBL" id="KXA39508.1"/>
    </source>
</evidence>